<gene>
    <name evidence="2" type="ORF">H9646_12110</name>
</gene>
<feature type="compositionally biased region" description="Low complexity" evidence="1">
    <location>
        <begin position="98"/>
        <end position="120"/>
    </location>
</feature>
<keyword evidence="3" id="KW-1185">Reference proteome</keyword>
<accession>A0ABR8SCM6</accession>
<reference evidence="2 3" key="1">
    <citation type="submission" date="2020-08" db="EMBL/GenBank/DDBJ databases">
        <title>A Genomic Blueprint of the Chicken Gut Microbiome.</title>
        <authorList>
            <person name="Gilroy R."/>
            <person name="Ravi A."/>
            <person name="Getino M."/>
            <person name="Pursley I."/>
            <person name="Horton D.L."/>
            <person name="Alikhan N.-F."/>
            <person name="Baker D."/>
            <person name="Gharbi K."/>
            <person name="Hall N."/>
            <person name="Watson M."/>
            <person name="Adriaenssens E.M."/>
            <person name="Foster-Nyarko E."/>
            <person name="Jarju S."/>
            <person name="Secka A."/>
            <person name="Antonio M."/>
            <person name="Oren A."/>
            <person name="Chaudhuri R."/>
            <person name="La Ragione R.M."/>
            <person name="Hildebrand F."/>
            <person name="Pallen M.J."/>
        </authorList>
    </citation>
    <scope>NUCLEOTIDE SEQUENCE [LARGE SCALE GENOMIC DNA]</scope>
    <source>
        <strain evidence="2 3">Sa2CVA6</strain>
    </source>
</reference>
<sequence>MSTTETQAATHVLPSVIQVLVAGAVQDKKYQDREYKAQQLECLALDADGQPLQVGIIRVPTHLHGQVTTGFYRPVFGMRVDRDRVIQAVLLDLTPYNPKAAPASGTPAPSKSSAATAAAA</sequence>
<feature type="region of interest" description="Disordered" evidence="1">
    <location>
        <begin position="97"/>
        <end position="120"/>
    </location>
</feature>
<proteinExistence type="predicted"/>
<name>A0ABR8SCM6_9BURK</name>
<evidence type="ECO:0000256" key="1">
    <source>
        <dbReference type="SAM" id="MobiDB-lite"/>
    </source>
</evidence>
<organism evidence="2 3">
    <name type="scientific">Comamonas avium</name>
    <dbReference type="NCBI Taxonomy" id="2762231"/>
    <lineage>
        <taxon>Bacteria</taxon>
        <taxon>Pseudomonadati</taxon>
        <taxon>Pseudomonadota</taxon>
        <taxon>Betaproteobacteria</taxon>
        <taxon>Burkholderiales</taxon>
        <taxon>Comamonadaceae</taxon>
        <taxon>Comamonas</taxon>
    </lineage>
</organism>
<evidence type="ECO:0000313" key="2">
    <source>
        <dbReference type="EMBL" id="MBD7961231.1"/>
    </source>
</evidence>
<evidence type="ECO:0000313" key="3">
    <source>
        <dbReference type="Proteomes" id="UP000634919"/>
    </source>
</evidence>
<comment type="caution">
    <text evidence="2">The sequence shown here is derived from an EMBL/GenBank/DDBJ whole genome shotgun (WGS) entry which is preliminary data.</text>
</comment>
<dbReference type="Proteomes" id="UP000634919">
    <property type="component" value="Unassembled WGS sequence"/>
</dbReference>
<dbReference type="EMBL" id="JACSQK010000005">
    <property type="protein sequence ID" value="MBD7961231.1"/>
    <property type="molecule type" value="Genomic_DNA"/>
</dbReference>
<evidence type="ECO:0008006" key="4">
    <source>
        <dbReference type="Google" id="ProtNLM"/>
    </source>
</evidence>
<protein>
    <recommendedName>
        <fullName evidence="4">Single-stranded DNA-binding protein</fullName>
    </recommendedName>
</protein>
<dbReference type="RefSeq" id="WP_191723612.1">
    <property type="nucleotide sequence ID" value="NZ_JACSQK010000005.1"/>
</dbReference>